<accession>A0AAV5SCS6</accession>
<keyword evidence="2" id="KW-1185">Reference proteome</keyword>
<organism evidence="1 2">
    <name type="scientific">Pristionchus entomophagus</name>
    <dbReference type="NCBI Taxonomy" id="358040"/>
    <lineage>
        <taxon>Eukaryota</taxon>
        <taxon>Metazoa</taxon>
        <taxon>Ecdysozoa</taxon>
        <taxon>Nematoda</taxon>
        <taxon>Chromadorea</taxon>
        <taxon>Rhabditida</taxon>
        <taxon>Rhabditina</taxon>
        <taxon>Diplogasteromorpha</taxon>
        <taxon>Diplogasteroidea</taxon>
        <taxon>Neodiplogasteridae</taxon>
        <taxon>Pristionchus</taxon>
    </lineage>
</organism>
<gene>
    <name evidence="1" type="ORF">PENTCL1PPCAC_2789</name>
</gene>
<name>A0AAV5SCS6_9BILA</name>
<feature type="non-terminal residue" evidence="1">
    <location>
        <position position="1"/>
    </location>
</feature>
<evidence type="ECO:0000313" key="1">
    <source>
        <dbReference type="EMBL" id="GMS80614.1"/>
    </source>
</evidence>
<evidence type="ECO:0000313" key="2">
    <source>
        <dbReference type="Proteomes" id="UP001432027"/>
    </source>
</evidence>
<protein>
    <submittedName>
        <fullName evidence="1">Uncharacterized protein</fullName>
    </submittedName>
</protein>
<dbReference type="AlphaFoldDB" id="A0AAV5SCS6"/>
<proteinExistence type="predicted"/>
<sequence>VTTPYVTAFMQMTPQQQMEAMVKLLDDLEDRRFFSDFYGIPVHVRFRVLFDLYKSNQKGEEVLSNVLKCLHSNLNDPWDNGDEPLEVSWGTEGLNQICSDLITFASNESRPSLQPGLAELIVDIAALRR</sequence>
<dbReference type="EMBL" id="BTSX01000001">
    <property type="protein sequence ID" value="GMS80614.1"/>
    <property type="molecule type" value="Genomic_DNA"/>
</dbReference>
<comment type="caution">
    <text evidence="1">The sequence shown here is derived from an EMBL/GenBank/DDBJ whole genome shotgun (WGS) entry which is preliminary data.</text>
</comment>
<feature type="non-terminal residue" evidence="1">
    <location>
        <position position="129"/>
    </location>
</feature>
<reference evidence="1" key="1">
    <citation type="submission" date="2023-10" db="EMBL/GenBank/DDBJ databases">
        <title>Genome assembly of Pristionchus species.</title>
        <authorList>
            <person name="Yoshida K."/>
            <person name="Sommer R.J."/>
        </authorList>
    </citation>
    <scope>NUCLEOTIDE SEQUENCE</scope>
    <source>
        <strain evidence="1">RS0144</strain>
    </source>
</reference>
<dbReference type="Proteomes" id="UP001432027">
    <property type="component" value="Unassembled WGS sequence"/>
</dbReference>